<dbReference type="EMBL" id="JANKHO010000785">
    <property type="protein sequence ID" value="KAJ3506275.1"/>
    <property type="molecule type" value="Genomic_DNA"/>
</dbReference>
<keyword evidence="3" id="KW-1185">Reference proteome</keyword>
<evidence type="ECO:0000256" key="1">
    <source>
        <dbReference type="SAM" id="Coils"/>
    </source>
</evidence>
<accession>A0A9W8JY70</accession>
<dbReference type="OrthoDB" id="10433045at2759"/>
<proteinExistence type="predicted"/>
<feature type="coiled-coil region" evidence="1">
    <location>
        <begin position="2"/>
        <end position="67"/>
    </location>
</feature>
<sequence>MRQRFEAQAHDWEAERRQLNREHQQFEDLKNSHAQTNKVNAELLELMQKWKGEKDGFQIEADEWKEKYRQLYAHWEGREAYLKQHHEAIDRAGCIVSDGQLKRKKSAPMGLYLQTDFSA</sequence>
<evidence type="ECO:0000313" key="2">
    <source>
        <dbReference type="EMBL" id="KAJ3506275.1"/>
    </source>
</evidence>
<keyword evidence="1" id="KW-0175">Coiled coil</keyword>
<dbReference type="Proteomes" id="UP001148786">
    <property type="component" value="Unassembled WGS sequence"/>
</dbReference>
<name>A0A9W8JY70_9AGAR</name>
<evidence type="ECO:0000313" key="3">
    <source>
        <dbReference type="Proteomes" id="UP001148786"/>
    </source>
</evidence>
<protein>
    <submittedName>
        <fullName evidence="2">Uncharacterized protein</fullName>
    </submittedName>
</protein>
<organism evidence="2 3">
    <name type="scientific">Agrocybe chaxingu</name>
    <dbReference type="NCBI Taxonomy" id="84603"/>
    <lineage>
        <taxon>Eukaryota</taxon>
        <taxon>Fungi</taxon>
        <taxon>Dikarya</taxon>
        <taxon>Basidiomycota</taxon>
        <taxon>Agaricomycotina</taxon>
        <taxon>Agaricomycetes</taxon>
        <taxon>Agaricomycetidae</taxon>
        <taxon>Agaricales</taxon>
        <taxon>Agaricineae</taxon>
        <taxon>Strophariaceae</taxon>
        <taxon>Agrocybe</taxon>
    </lineage>
</organism>
<dbReference type="AlphaFoldDB" id="A0A9W8JY70"/>
<gene>
    <name evidence="2" type="ORF">NLJ89_g6958</name>
</gene>
<comment type="caution">
    <text evidence="2">The sequence shown here is derived from an EMBL/GenBank/DDBJ whole genome shotgun (WGS) entry which is preliminary data.</text>
</comment>
<reference evidence="2" key="1">
    <citation type="submission" date="2022-07" db="EMBL/GenBank/DDBJ databases">
        <title>Genome Sequence of Agrocybe chaxingu.</title>
        <authorList>
            <person name="Buettner E."/>
        </authorList>
    </citation>
    <scope>NUCLEOTIDE SEQUENCE</scope>
    <source>
        <strain evidence="2">MP-N11</strain>
    </source>
</reference>